<dbReference type="GO" id="GO:0004553">
    <property type="term" value="F:hydrolase activity, hydrolyzing O-glycosyl compounds"/>
    <property type="evidence" value="ECO:0007669"/>
    <property type="project" value="InterPro"/>
</dbReference>
<gene>
    <name evidence="4" type="ORF">QJS04_geneDACA025073</name>
</gene>
<dbReference type="Pfam" id="PF01055">
    <property type="entry name" value="Glyco_hydro_31_2nd"/>
    <property type="match status" value="1"/>
</dbReference>
<organism evidence="4 5">
    <name type="scientific">Acorus gramineus</name>
    <name type="common">Dwarf sweet flag</name>
    <dbReference type="NCBI Taxonomy" id="55184"/>
    <lineage>
        <taxon>Eukaryota</taxon>
        <taxon>Viridiplantae</taxon>
        <taxon>Streptophyta</taxon>
        <taxon>Embryophyta</taxon>
        <taxon>Tracheophyta</taxon>
        <taxon>Spermatophyta</taxon>
        <taxon>Magnoliopsida</taxon>
        <taxon>Liliopsida</taxon>
        <taxon>Acoraceae</taxon>
        <taxon>Acorus</taxon>
    </lineage>
</organism>
<keyword evidence="5" id="KW-1185">Reference proteome</keyword>
<dbReference type="InterPro" id="IPR011013">
    <property type="entry name" value="Gal_mutarotase_sf_dom"/>
</dbReference>
<dbReference type="InterPro" id="IPR000322">
    <property type="entry name" value="Glyco_hydro_31_TIM"/>
</dbReference>
<dbReference type="Proteomes" id="UP001179952">
    <property type="component" value="Unassembled WGS sequence"/>
</dbReference>
<dbReference type="PANTHER" id="PTHR22762">
    <property type="entry name" value="ALPHA-GLUCOSIDASE"/>
    <property type="match status" value="1"/>
</dbReference>
<dbReference type="CDD" id="cd14752">
    <property type="entry name" value="GH31_N"/>
    <property type="match status" value="1"/>
</dbReference>
<proteinExistence type="inferred from homology"/>
<evidence type="ECO:0000256" key="1">
    <source>
        <dbReference type="ARBA" id="ARBA00023180"/>
    </source>
</evidence>
<dbReference type="GO" id="GO:0030246">
    <property type="term" value="F:carbohydrate binding"/>
    <property type="evidence" value="ECO:0007669"/>
    <property type="project" value="InterPro"/>
</dbReference>
<keyword evidence="2" id="KW-0378">Hydrolase</keyword>
<dbReference type="Gene3D" id="2.60.40.1760">
    <property type="entry name" value="glycosyl hydrolase (family 31)"/>
    <property type="match status" value="1"/>
</dbReference>
<accession>A0AAV9A7Y6</accession>
<reference evidence="4" key="2">
    <citation type="submission" date="2023-06" db="EMBL/GenBank/DDBJ databases">
        <authorList>
            <person name="Ma L."/>
            <person name="Liu K.-W."/>
            <person name="Li Z."/>
            <person name="Hsiao Y.-Y."/>
            <person name="Qi Y."/>
            <person name="Fu T."/>
            <person name="Tang G."/>
            <person name="Zhang D."/>
            <person name="Sun W.-H."/>
            <person name="Liu D.-K."/>
            <person name="Li Y."/>
            <person name="Chen G.-Z."/>
            <person name="Liu X.-D."/>
            <person name="Liao X.-Y."/>
            <person name="Jiang Y.-T."/>
            <person name="Yu X."/>
            <person name="Hao Y."/>
            <person name="Huang J."/>
            <person name="Zhao X.-W."/>
            <person name="Ke S."/>
            <person name="Chen Y.-Y."/>
            <person name="Wu W.-L."/>
            <person name="Hsu J.-L."/>
            <person name="Lin Y.-F."/>
            <person name="Huang M.-D."/>
            <person name="Li C.-Y."/>
            <person name="Huang L."/>
            <person name="Wang Z.-W."/>
            <person name="Zhao X."/>
            <person name="Zhong W.-Y."/>
            <person name="Peng D.-H."/>
            <person name="Ahmad S."/>
            <person name="Lan S."/>
            <person name="Zhang J.-S."/>
            <person name="Tsai W.-C."/>
            <person name="Van De Peer Y."/>
            <person name="Liu Z.-J."/>
        </authorList>
    </citation>
    <scope>NUCLEOTIDE SEQUENCE</scope>
    <source>
        <strain evidence="4">SCP</strain>
        <tissue evidence="4">Leaves</tissue>
    </source>
</reference>
<comment type="caution">
    <text evidence="4">The sequence shown here is derived from an EMBL/GenBank/DDBJ whole genome shotgun (WGS) entry which is preliminary data.</text>
</comment>
<protein>
    <recommendedName>
        <fullName evidence="3">Glycoside hydrolase family 31 TIM barrel domain-containing protein</fullName>
    </recommendedName>
</protein>
<name>A0AAV9A7Y6_ACOGR</name>
<sequence>MVEGNNVTLWNAYILALYWNKNLYGSQPFYMDLRTPSGTTHGVLLLNNSSMDVEYAGPKLTYKIISGVFDFYFLPGPSPAMVVEQFTRFFRRPAPQPYWSFAYSLSIQGFTSADTCTRMCRTSNGWSRATRWRGSPSRTDIDYMDGHKDFTLDSVNFPADKMNQFLDRLHRNG</sequence>
<comment type="similarity">
    <text evidence="2">Belongs to the glycosyl hydrolase 31 family.</text>
</comment>
<evidence type="ECO:0000256" key="2">
    <source>
        <dbReference type="RuleBase" id="RU361185"/>
    </source>
</evidence>
<keyword evidence="1" id="KW-0325">Glycoprotein</keyword>
<reference evidence="4" key="1">
    <citation type="journal article" date="2023" name="Nat. Commun.">
        <title>Diploid and tetraploid genomes of Acorus and the evolution of monocots.</title>
        <authorList>
            <person name="Ma L."/>
            <person name="Liu K.W."/>
            <person name="Li Z."/>
            <person name="Hsiao Y.Y."/>
            <person name="Qi Y."/>
            <person name="Fu T."/>
            <person name="Tang G.D."/>
            <person name="Zhang D."/>
            <person name="Sun W.H."/>
            <person name="Liu D.K."/>
            <person name="Li Y."/>
            <person name="Chen G.Z."/>
            <person name="Liu X.D."/>
            <person name="Liao X.Y."/>
            <person name="Jiang Y.T."/>
            <person name="Yu X."/>
            <person name="Hao Y."/>
            <person name="Huang J."/>
            <person name="Zhao X.W."/>
            <person name="Ke S."/>
            <person name="Chen Y.Y."/>
            <person name="Wu W.L."/>
            <person name="Hsu J.L."/>
            <person name="Lin Y.F."/>
            <person name="Huang M.D."/>
            <person name="Li C.Y."/>
            <person name="Huang L."/>
            <person name="Wang Z.W."/>
            <person name="Zhao X."/>
            <person name="Zhong W.Y."/>
            <person name="Peng D.H."/>
            <person name="Ahmad S."/>
            <person name="Lan S."/>
            <person name="Zhang J.S."/>
            <person name="Tsai W.C."/>
            <person name="Van de Peer Y."/>
            <person name="Liu Z.J."/>
        </authorList>
    </citation>
    <scope>NUCLEOTIDE SEQUENCE</scope>
    <source>
        <strain evidence="4">SCP</strain>
    </source>
</reference>
<evidence type="ECO:0000313" key="5">
    <source>
        <dbReference type="Proteomes" id="UP001179952"/>
    </source>
</evidence>
<evidence type="ECO:0000259" key="3">
    <source>
        <dbReference type="Pfam" id="PF01055"/>
    </source>
</evidence>
<evidence type="ECO:0000313" key="4">
    <source>
        <dbReference type="EMBL" id="KAK1260238.1"/>
    </source>
</evidence>
<dbReference type="GO" id="GO:0005975">
    <property type="term" value="P:carbohydrate metabolic process"/>
    <property type="evidence" value="ECO:0007669"/>
    <property type="project" value="InterPro"/>
</dbReference>
<dbReference type="SUPFAM" id="SSF74650">
    <property type="entry name" value="Galactose mutarotase-like"/>
    <property type="match status" value="1"/>
</dbReference>
<dbReference type="EMBL" id="JAUJYN010000011">
    <property type="protein sequence ID" value="KAK1260238.1"/>
    <property type="molecule type" value="Genomic_DNA"/>
</dbReference>
<feature type="domain" description="Glycoside hydrolase family 31 TIM barrel" evidence="3">
    <location>
        <begin position="94"/>
        <end position="173"/>
    </location>
</feature>
<dbReference type="PANTHER" id="PTHR22762:SF133">
    <property type="entry name" value="P-TYPE DOMAIN-CONTAINING PROTEIN"/>
    <property type="match status" value="1"/>
</dbReference>
<keyword evidence="2" id="KW-0326">Glycosidase</keyword>
<dbReference type="AlphaFoldDB" id="A0AAV9A7Y6"/>
<dbReference type="Gene3D" id="3.20.20.80">
    <property type="entry name" value="Glycosidases"/>
    <property type="match status" value="1"/>
</dbReference>